<organism evidence="1 2">
    <name type="scientific">Fusarium pseudograminearum (strain CS3096)</name>
    <name type="common">Wheat and barley crown-rot fungus</name>
    <dbReference type="NCBI Taxonomy" id="1028729"/>
    <lineage>
        <taxon>Eukaryota</taxon>
        <taxon>Fungi</taxon>
        <taxon>Dikarya</taxon>
        <taxon>Ascomycota</taxon>
        <taxon>Pezizomycotina</taxon>
        <taxon>Sordariomycetes</taxon>
        <taxon>Hypocreomycetidae</taxon>
        <taxon>Hypocreales</taxon>
        <taxon>Nectriaceae</taxon>
        <taxon>Fusarium</taxon>
    </lineage>
</organism>
<dbReference type="HOGENOM" id="CLU_1768170_0_0_1"/>
<protein>
    <submittedName>
        <fullName evidence="1">Uncharacterized protein</fullName>
    </submittedName>
</protein>
<keyword evidence="2" id="KW-1185">Reference proteome</keyword>
<dbReference type="GeneID" id="20365132"/>
<accession>K3VGN7</accession>
<dbReference type="AlphaFoldDB" id="K3VGN7"/>
<proteinExistence type="predicted"/>
<reference evidence="1 2" key="1">
    <citation type="journal article" date="2012" name="PLoS Pathog.">
        <title>Comparative pathogenomics reveals horizontally acquired novel virulence genes in fungi infecting cereal hosts.</title>
        <authorList>
            <person name="Gardiner D.M."/>
            <person name="McDonald M.C."/>
            <person name="Covarelli L."/>
            <person name="Solomon P.S."/>
            <person name="Rusu A.G."/>
            <person name="Marshall M."/>
            <person name="Kazan K."/>
            <person name="Chakraborty S."/>
            <person name="McDonald B.A."/>
            <person name="Manners J.M."/>
        </authorList>
    </citation>
    <scope>NUCLEOTIDE SEQUENCE [LARGE SCALE GENOMIC DNA]</scope>
    <source>
        <strain evidence="1 2">CS3096</strain>
    </source>
</reference>
<dbReference type="KEGG" id="fpu:FPSE_06514"/>
<dbReference type="EMBL" id="AFNW01000182">
    <property type="protein sequence ID" value="EKJ73249.1"/>
    <property type="molecule type" value="Genomic_DNA"/>
</dbReference>
<dbReference type="Proteomes" id="UP000007978">
    <property type="component" value="Chromosome 3"/>
</dbReference>
<evidence type="ECO:0000313" key="1">
    <source>
        <dbReference type="EMBL" id="EKJ73249.1"/>
    </source>
</evidence>
<gene>
    <name evidence="1" type="ORF">FPSE_06514</name>
</gene>
<sequence>MGTDDVDAFRRLPGRPRCQIRVASASQSADRVISSVKPETLLILHRAQRASHFFVCSPYRATSASLLPTDDKVSRQPWRSCTSTVVIIESGRFFLSNNVVQVFPFEILGRAGKEILSSGLVEVDHGSVCRYSSRRRGGLVLPGDYFS</sequence>
<comment type="caution">
    <text evidence="1">The sequence shown here is derived from an EMBL/GenBank/DDBJ whole genome shotgun (WGS) entry which is preliminary data.</text>
</comment>
<dbReference type="OrthoDB" id="10484125at2759"/>
<evidence type="ECO:0000313" key="2">
    <source>
        <dbReference type="Proteomes" id="UP000007978"/>
    </source>
</evidence>
<dbReference type="RefSeq" id="XP_009257907.1">
    <property type="nucleotide sequence ID" value="XM_009259632.1"/>
</dbReference>
<name>K3VGN7_FUSPC</name>